<dbReference type="Proteomes" id="UP000663864">
    <property type="component" value="Unassembled WGS sequence"/>
</dbReference>
<gene>
    <name evidence="1" type="ORF">ZHD862_LOCUS30338</name>
</gene>
<protein>
    <submittedName>
        <fullName evidence="1">Uncharacterized protein</fullName>
    </submittedName>
</protein>
<name>A0A815GYF7_9BILA</name>
<comment type="caution">
    <text evidence="1">The sequence shown here is derived from an EMBL/GenBank/DDBJ whole genome shotgun (WGS) entry which is preliminary data.</text>
</comment>
<reference evidence="1" key="1">
    <citation type="submission" date="2021-02" db="EMBL/GenBank/DDBJ databases">
        <authorList>
            <person name="Nowell W R."/>
        </authorList>
    </citation>
    <scope>NUCLEOTIDE SEQUENCE</scope>
</reference>
<feature type="non-terminal residue" evidence="1">
    <location>
        <position position="1"/>
    </location>
</feature>
<evidence type="ECO:0000313" key="1">
    <source>
        <dbReference type="EMBL" id="CAF1346719.1"/>
    </source>
</evidence>
<accession>A0A815GYF7</accession>
<organism evidence="1 2">
    <name type="scientific">Rotaria sordida</name>
    <dbReference type="NCBI Taxonomy" id="392033"/>
    <lineage>
        <taxon>Eukaryota</taxon>
        <taxon>Metazoa</taxon>
        <taxon>Spiralia</taxon>
        <taxon>Gnathifera</taxon>
        <taxon>Rotifera</taxon>
        <taxon>Eurotatoria</taxon>
        <taxon>Bdelloidea</taxon>
        <taxon>Philodinida</taxon>
        <taxon>Philodinidae</taxon>
        <taxon>Rotaria</taxon>
    </lineage>
</organism>
<evidence type="ECO:0000313" key="2">
    <source>
        <dbReference type="Proteomes" id="UP000663864"/>
    </source>
</evidence>
<dbReference type="EMBL" id="CAJNOT010002840">
    <property type="protein sequence ID" value="CAF1346719.1"/>
    <property type="molecule type" value="Genomic_DNA"/>
</dbReference>
<proteinExistence type="predicted"/>
<dbReference type="AlphaFoldDB" id="A0A815GYF7"/>
<sequence length="87" mass="10393">WHHRLNSNINSSNPNLYQVIDELKRDYAFNMATIKQLTSSTSKPRRNPKFVHRNQRIIDLMNRYEEGRLPLTEYFDKISQTIGKKSQ</sequence>